<name>A0A2T6ZRT9_TUBBO</name>
<proteinExistence type="predicted"/>
<evidence type="ECO:0000313" key="3">
    <source>
        <dbReference type="Proteomes" id="UP000244722"/>
    </source>
</evidence>
<feature type="transmembrane region" description="Helical" evidence="1">
    <location>
        <begin position="71"/>
        <end position="90"/>
    </location>
</feature>
<keyword evidence="1" id="KW-1133">Transmembrane helix</keyword>
<reference evidence="2 3" key="1">
    <citation type="submission" date="2017-04" db="EMBL/GenBank/DDBJ databases">
        <title>Draft genome sequence of Tuber borchii Vittad., a whitish edible truffle.</title>
        <authorList>
            <consortium name="DOE Joint Genome Institute"/>
            <person name="Murat C."/>
            <person name="Kuo A."/>
            <person name="Barry K.W."/>
            <person name="Clum A."/>
            <person name="Dockter R.B."/>
            <person name="Fauchery L."/>
            <person name="Iotti M."/>
            <person name="Kohler A."/>
            <person name="Labutti K."/>
            <person name="Lindquist E.A."/>
            <person name="Lipzen A."/>
            <person name="Ohm R.A."/>
            <person name="Wang M."/>
            <person name="Grigoriev I.V."/>
            <person name="Zambonelli A."/>
            <person name="Martin F.M."/>
        </authorList>
    </citation>
    <scope>NUCLEOTIDE SEQUENCE [LARGE SCALE GENOMIC DNA]</scope>
    <source>
        <strain evidence="2 3">Tbo3840</strain>
    </source>
</reference>
<keyword evidence="1" id="KW-0812">Transmembrane</keyword>
<evidence type="ECO:0000256" key="1">
    <source>
        <dbReference type="SAM" id="Phobius"/>
    </source>
</evidence>
<dbReference type="AlphaFoldDB" id="A0A2T6ZRT9"/>
<accession>A0A2T6ZRT9</accession>
<keyword evidence="3" id="KW-1185">Reference proteome</keyword>
<gene>
    <name evidence="2" type="ORF">B9Z19DRAFT_94607</name>
</gene>
<dbReference type="Proteomes" id="UP000244722">
    <property type="component" value="Unassembled WGS sequence"/>
</dbReference>
<dbReference type="EMBL" id="NESQ01000127">
    <property type="protein sequence ID" value="PUU78209.1"/>
    <property type="molecule type" value="Genomic_DNA"/>
</dbReference>
<feature type="transmembrane region" description="Helical" evidence="1">
    <location>
        <begin position="39"/>
        <end position="59"/>
    </location>
</feature>
<organism evidence="2 3">
    <name type="scientific">Tuber borchii</name>
    <name type="common">White truffle</name>
    <dbReference type="NCBI Taxonomy" id="42251"/>
    <lineage>
        <taxon>Eukaryota</taxon>
        <taxon>Fungi</taxon>
        <taxon>Dikarya</taxon>
        <taxon>Ascomycota</taxon>
        <taxon>Pezizomycotina</taxon>
        <taxon>Pezizomycetes</taxon>
        <taxon>Pezizales</taxon>
        <taxon>Tuberaceae</taxon>
        <taxon>Tuber</taxon>
    </lineage>
</organism>
<comment type="caution">
    <text evidence="2">The sequence shown here is derived from an EMBL/GenBank/DDBJ whole genome shotgun (WGS) entry which is preliminary data.</text>
</comment>
<protein>
    <submittedName>
        <fullName evidence="2">Uncharacterized protein</fullName>
    </submittedName>
</protein>
<keyword evidence="1" id="KW-0472">Membrane</keyword>
<evidence type="ECO:0000313" key="2">
    <source>
        <dbReference type="EMBL" id="PUU78209.1"/>
    </source>
</evidence>
<sequence>MQRILGTGTGECSRCPLFLHRIGRGRGTHRVDLDRTGNVTAAGVHCIFFSFFHFFHFHFPFLFSSLPSSSFSFACLHASFSPFPLLPITLHYPGRNHSDIHTTGTCIQYTTS</sequence>